<dbReference type="AlphaFoldDB" id="A0A9W7AQS4"/>
<name>A0A9W7AQS4_9STRA</name>
<protein>
    <submittedName>
        <fullName evidence="3">Uncharacterized protein</fullName>
    </submittedName>
</protein>
<evidence type="ECO:0000313" key="4">
    <source>
        <dbReference type="Proteomes" id="UP001165122"/>
    </source>
</evidence>
<accession>A0A9W7AQS4</accession>
<feature type="region of interest" description="Disordered" evidence="2">
    <location>
        <begin position="17"/>
        <end position="41"/>
    </location>
</feature>
<dbReference type="InterPro" id="IPR011990">
    <property type="entry name" value="TPR-like_helical_dom_sf"/>
</dbReference>
<feature type="compositionally biased region" description="Basic and acidic residues" evidence="2">
    <location>
        <begin position="612"/>
        <end position="622"/>
    </location>
</feature>
<evidence type="ECO:0000256" key="2">
    <source>
        <dbReference type="SAM" id="MobiDB-lite"/>
    </source>
</evidence>
<dbReference type="PROSITE" id="PS50005">
    <property type="entry name" value="TPR"/>
    <property type="match status" value="1"/>
</dbReference>
<feature type="region of interest" description="Disordered" evidence="2">
    <location>
        <begin position="523"/>
        <end position="650"/>
    </location>
</feature>
<dbReference type="Proteomes" id="UP001165122">
    <property type="component" value="Unassembled WGS sequence"/>
</dbReference>
<evidence type="ECO:0000313" key="3">
    <source>
        <dbReference type="EMBL" id="GMH77481.1"/>
    </source>
</evidence>
<feature type="compositionally biased region" description="Basic residues" evidence="2">
    <location>
        <begin position="623"/>
        <end position="635"/>
    </location>
</feature>
<dbReference type="EMBL" id="BRXW01000819">
    <property type="protein sequence ID" value="GMH77481.1"/>
    <property type="molecule type" value="Genomic_DNA"/>
</dbReference>
<comment type="caution">
    <text evidence="3">The sequence shown here is derived from an EMBL/GenBank/DDBJ whole genome shotgun (WGS) entry which is preliminary data.</text>
</comment>
<feature type="compositionally biased region" description="Basic and acidic residues" evidence="2">
    <location>
        <begin position="528"/>
        <end position="600"/>
    </location>
</feature>
<evidence type="ECO:0000256" key="1">
    <source>
        <dbReference type="PROSITE-ProRule" id="PRU00339"/>
    </source>
</evidence>
<dbReference type="InterPro" id="IPR019734">
    <property type="entry name" value="TPR_rpt"/>
</dbReference>
<organism evidence="3 4">
    <name type="scientific">Triparma laevis f. longispina</name>
    <dbReference type="NCBI Taxonomy" id="1714387"/>
    <lineage>
        <taxon>Eukaryota</taxon>
        <taxon>Sar</taxon>
        <taxon>Stramenopiles</taxon>
        <taxon>Ochrophyta</taxon>
        <taxon>Bolidophyceae</taxon>
        <taxon>Parmales</taxon>
        <taxon>Triparmaceae</taxon>
        <taxon>Triparma</taxon>
    </lineage>
</organism>
<proteinExistence type="predicted"/>
<keyword evidence="4" id="KW-1185">Reference proteome</keyword>
<dbReference type="SUPFAM" id="SSF48452">
    <property type="entry name" value="TPR-like"/>
    <property type="match status" value="1"/>
</dbReference>
<dbReference type="Gene3D" id="1.25.40.10">
    <property type="entry name" value="Tetratricopeptide repeat domain"/>
    <property type="match status" value="1"/>
</dbReference>
<dbReference type="Gene3D" id="1.10.20.70">
    <property type="entry name" value="Transcription termination and cleavage factor, C-terminal domain"/>
    <property type="match status" value="1"/>
</dbReference>
<reference evidence="4" key="1">
    <citation type="journal article" date="2023" name="Commun. Biol.">
        <title>Genome analysis of Parmales, the sister group of diatoms, reveals the evolutionary specialization of diatoms from phago-mixotrophs to photoautotrophs.</title>
        <authorList>
            <person name="Ban H."/>
            <person name="Sato S."/>
            <person name="Yoshikawa S."/>
            <person name="Yamada K."/>
            <person name="Nakamura Y."/>
            <person name="Ichinomiya M."/>
            <person name="Sato N."/>
            <person name="Blanc-Mathieu R."/>
            <person name="Endo H."/>
            <person name="Kuwata A."/>
            <person name="Ogata H."/>
        </authorList>
    </citation>
    <scope>NUCLEOTIDE SEQUENCE [LARGE SCALE GENOMIC DNA]</scope>
    <source>
        <strain evidence="4">NIES 3700</strain>
    </source>
</reference>
<sequence>METVDDNPEILELSCDGTFDISSLPPPPTSLDTLQSSPTPKPSWAIAKDLGNESFQNSDYDDAMKKYTKALELGKETAGDVEMGKVYSNRAISALKQSISSTSSQLPSTFNIRTISELTRGEGVDLELLGQALDDCDKATSHFSVVPIHSTDPTSSDSKNTSNVLKALHRKTLTYCILSNPSSAISTSQKTLKILTHKSSSSIPLTLKTSIEDLHGSLMQLEKDEEATRRSLESVSSMIMKEKDINTTKASLSSSLNCVSSGGSVIAALHVSTVTAYNLITTGVEVDSSETLHKVIMELTEVVAKVCHYHKCDVGTAAEVMYDICMRRSYVDSIKYVGTLDSSTENLNVWEMIKNEKYRCCGICCAMLASLRSERMERVVECAEEGVRKVGGGREVAKEVGKMFGGGGDGEAVEEGELVEPCSSFSGKKDGHVFKLGPKGQGYYKDNGPMWLGSGSGSVYGAEKEKEEKSLLDPDHPAFKGMTKEQVKAMEQVLKMSDEEVASLPGEQNTMIMEFRKMYKENPSVFQKRKEQPKAPEGEEGKKKKKETDPLQSFKDSRVAMDWFKSEHGDFDKEKFESEEKQRLEKITIEKKEASAERLQRVNAEMSEMGLSDEKKVDNASKDKKKKKKNKKKTEKKKELDELMGWAKGN</sequence>
<feature type="repeat" description="TPR" evidence="1">
    <location>
        <begin position="44"/>
        <end position="77"/>
    </location>
</feature>
<keyword evidence="1" id="KW-0802">TPR repeat</keyword>
<gene>
    <name evidence="3" type="ORF">TrLO_g11776</name>
</gene>
<dbReference type="InterPro" id="IPR038192">
    <property type="entry name" value="CSTF_C_sf"/>
</dbReference>
<dbReference type="OrthoDB" id="10267474at2759"/>